<evidence type="ECO:0000313" key="3">
    <source>
        <dbReference type="EMBL" id="MBB5326680.1"/>
    </source>
</evidence>
<dbReference type="Pfam" id="PF03364">
    <property type="entry name" value="Polyketide_cyc"/>
    <property type="match status" value="1"/>
</dbReference>
<dbReference type="EMBL" id="JACHEB010000001">
    <property type="protein sequence ID" value="MBB5326680.1"/>
    <property type="molecule type" value="Genomic_DNA"/>
</dbReference>
<evidence type="ECO:0000259" key="2">
    <source>
        <dbReference type="Pfam" id="PF03364"/>
    </source>
</evidence>
<name>A0A9X0U294_9BACT</name>
<dbReference type="PANTHER" id="PTHR33824:SF7">
    <property type="entry name" value="POLYKETIDE CYCLASE_DEHYDRASE AND LIPID TRANSPORT SUPERFAMILY PROTEIN"/>
    <property type="match status" value="1"/>
</dbReference>
<dbReference type="CDD" id="cd07817">
    <property type="entry name" value="SRPBCC_8"/>
    <property type="match status" value="1"/>
</dbReference>
<dbReference type="Gene3D" id="3.30.530.20">
    <property type="match status" value="1"/>
</dbReference>
<dbReference type="SUPFAM" id="SSF55961">
    <property type="entry name" value="Bet v1-like"/>
    <property type="match status" value="1"/>
</dbReference>
<comment type="caution">
    <text evidence="3">The sequence shown here is derived from an EMBL/GenBank/DDBJ whole genome shotgun (WGS) entry which is preliminary data.</text>
</comment>
<accession>A0A9X0U294</accession>
<dbReference type="InterPro" id="IPR005031">
    <property type="entry name" value="COQ10_START"/>
</dbReference>
<gene>
    <name evidence="3" type="ORF">HDF14_000274</name>
</gene>
<dbReference type="InterPro" id="IPR047137">
    <property type="entry name" value="ORF3"/>
</dbReference>
<evidence type="ECO:0000256" key="1">
    <source>
        <dbReference type="ARBA" id="ARBA00008918"/>
    </source>
</evidence>
<keyword evidence="4" id="KW-1185">Reference proteome</keyword>
<feature type="domain" description="Coenzyme Q-binding protein COQ10 START" evidence="2">
    <location>
        <begin position="47"/>
        <end position="148"/>
    </location>
</feature>
<evidence type="ECO:0000313" key="4">
    <source>
        <dbReference type="Proteomes" id="UP000535182"/>
    </source>
</evidence>
<sequence>MSSALKEKPYAEEVPTTSPASVILNGRYLPPPEDKDGRLWVRTSALIQASTNDLYAMWRNVEAAPGWQEQIKHVAVTGERTSHWVMQSGEKTIEWDSEILADEPGRRIAWRSIGGDSDNAGEVIFEQAPGSRGTVVTVLQAFRIDKLTSAWETFTGRNPKQAVIENLRHFKALAETGEIPRTQGQPHEDRGLIGKMKISTYGEKVPTPSGSN</sequence>
<organism evidence="3 4">
    <name type="scientific">Tunturiibacter gelidiferens</name>
    <dbReference type="NCBI Taxonomy" id="3069689"/>
    <lineage>
        <taxon>Bacteria</taxon>
        <taxon>Pseudomonadati</taxon>
        <taxon>Acidobacteriota</taxon>
        <taxon>Terriglobia</taxon>
        <taxon>Terriglobales</taxon>
        <taxon>Acidobacteriaceae</taxon>
        <taxon>Tunturiibacter</taxon>
    </lineage>
</organism>
<dbReference type="InterPro" id="IPR023393">
    <property type="entry name" value="START-like_dom_sf"/>
</dbReference>
<dbReference type="PANTHER" id="PTHR33824">
    <property type="entry name" value="POLYKETIDE CYCLASE/DEHYDRASE AND LIPID TRANSPORT SUPERFAMILY PROTEIN"/>
    <property type="match status" value="1"/>
</dbReference>
<dbReference type="Proteomes" id="UP000535182">
    <property type="component" value="Unassembled WGS sequence"/>
</dbReference>
<proteinExistence type="inferred from homology"/>
<dbReference type="RefSeq" id="WP_183972805.1">
    <property type="nucleotide sequence ID" value="NZ_JACHEB010000001.1"/>
</dbReference>
<dbReference type="AlphaFoldDB" id="A0A9X0U294"/>
<comment type="similarity">
    <text evidence="1">Belongs to the ribosome association toxin RatA family.</text>
</comment>
<protein>
    <submittedName>
        <fullName evidence="3">Membrane protein</fullName>
    </submittedName>
</protein>
<reference evidence="3 4" key="1">
    <citation type="submission" date="2020-08" db="EMBL/GenBank/DDBJ databases">
        <title>Genomic Encyclopedia of Type Strains, Phase IV (KMG-V): Genome sequencing to study the core and pangenomes of soil and plant-associated prokaryotes.</title>
        <authorList>
            <person name="Whitman W."/>
        </authorList>
    </citation>
    <scope>NUCLEOTIDE SEQUENCE [LARGE SCALE GENOMIC DNA]</scope>
    <source>
        <strain evidence="3 4">X5P2</strain>
    </source>
</reference>